<name>S2DZ29_9ARCH</name>
<evidence type="ECO:0000313" key="1">
    <source>
        <dbReference type="EMBL" id="EPA04415.1"/>
    </source>
</evidence>
<keyword evidence="2" id="KW-1185">Reference proteome</keyword>
<organism evidence="1 2">
    <name type="scientific">Candidatus Nitrosarchaeum limnium BG20</name>
    <dbReference type="NCBI Taxonomy" id="859192"/>
    <lineage>
        <taxon>Archaea</taxon>
        <taxon>Nitrososphaerota</taxon>
        <taxon>Nitrososphaeria</taxon>
        <taxon>Nitrosopumilales</taxon>
        <taxon>Nitrosopumilaceae</taxon>
        <taxon>Nitrosarchaeum</taxon>
    </lineage>
</organism>
<dbReference type="AlphaFoldDB" id="S2DZ29"/>
<sequence length="130" mass="14811">MTSQEVLEKICQKIIKIDPKVRSARIINSRGHLIAGGMKVGLQSLESQKQDEMMFMELALRVRMRHEFDKEFGEVHFSMSYRDKVIVMSFPLAEDGVLLVSLEKDADFGKIAFKILKLIAPLKKPVLGTF</sequence>
<dbReference type="PATRIC" id="fig|859192.6.peg.2248"/>
<dbReference type="Proteomes" id="UP000014065">
    <property type="component" value="Unassembled WGS sequence"/>
</dbReference>
<comment type="caution">
    <text evidence="1">The sequence shown here is derived from an EMBL/GenBank/DDBJ whole genome shotgun (WGS) entry which is preliminary data.</text>
</comment>
<evidence type="ECO:0008006" key="3">
    <source>
        <dbReference type="Google" id="ProtNLM"/>
    </source>
</evidence>
<protein>
    <recommendedName>
        <fullName evidence="3">Roadblock/LAMTOR2 domain-containing protein</fullName>
    </recommendedName>
</protein>
<dbReference type="OrthoDB" id="1734at2157"/>
<accession>S2DZ29</accession>
<dbReference type="EMBL" id="AHJG01000301">
    <property type="protein sequence ID" value="EPA04415.1"/>
    <property type="molecule type" value="Genomic_DNA"/>
</dbReference>
<reference evidence="1 2" key="1">
    <citation type="journal article" date="2012" name="J. Bacteriol.">
        <title>Genome Sequence of "Candidatus Nitrosoarchaeum limnia" BG20, a Low-Salinity Ammonia-Oxidizing Archaeon from the San Francisco Bay Estuary.</title>
        <authorList>
            <person name="Mosier A.C."/>
            <person name="Allen E.E."/>
            <person name="Kim M."/>
            <person name="Ferriera S."/>
            <person name="Francis C.A."/>
        </authorList>
    </citation>
    <scope>NUCLEOTIDE SEQUENCE [LARGE SCALE GENOMIC DNA]</scope>
    <source>
        <strain evidence="1 2">BG20</strain>
    </source>
</reference>
<proteinExistence type="predicted"/>
<gene>
    <name evidence="1" type="ORF">BG20_I1712</name>
</gene>
<dbReference type="RefSeq" id="WP_010195197.1">
    <property type="nucleotide sequence ID" value="NZ_AHJG01000301.1"/>
</dbReference>
<evidence type="ECO:0000313" key="2">
    <source>
        <dbReference type="Proteomes" id="UP000014065"/>
    </source>
</evidence>
<dbReference type="InterPro" id="IPR046600">
    <property type="entry name" value="DUF6659"/>
</dbReference>
<dbReference type="Pfam" id="PF20364">
    <property type="entry name" value="DUF6659"/>
    <property type="match status" value="1"/>
</dbReference>